<dbReference type="InterPro" id="IPR008927">
    <property type="entry name" value="6-PGluconate_DH-like_C_sf"/>
</dbReference>
<dbReference type="RefSeq" id="WP_371840421.1">
    <property type="nucleotide sequence ID" value="NZ_JBGMEK010000051.1"/>
</dbReference>
<dbReference type="Proteomes" id="UP001569428">
    <property type="component" value="Unassembled WGS sequence"/>
</dbReference>
<feature type="domain" description="Ketopantoate reductase C-terminal" evidence="2">
    <location>
        <begin position="47"/>
        <end position="163"/>
    </location>
</feature>
<dbReference type="PANTHER" id="PTHR21708:SF26">
    <property type="entry name" value="2-DEHYDROPANTOATE 2-REDUCTASE"/>
    <property type="match status" value="1"/>
</dbReference>
<evidence type="ECO:0000313" key="4">
    <source>
        <dbReference type="Proteomes" id="UP001569428"/>
    </source>
</evidence>
<protein>
    <submittedName>
        <fullName evidence="3">Ketopantoate reductase family protein</fullName>
    </submittedName>
</protein>
<dbReference type="SUPFAM" id="SSF48179">
    <property type="entry name" value="6-phosphogluconate dehydrogenase C-terminal domain-like"/>
    <property type="match status" value="1"/>
</dbReference>
<dbReference type="EMBL" id="JBGMEK010000051">
    <property type="protein sequence ID" value="MFA0812712.1"/>
    <property type="molecule type" value="Genomic_DNA"/>
</dbReference>
<proteinExistence type="predicted"/>
<sequence>MNDGFNLIGNQLTYIKGKGFFIEEDRNTLKLYSIFEGAGIEVRKIHNMNLQRAQKTIYNCSTNIFSAIYLKTFRELFEDEKLTERIKHTFFETYKILSKKVDLRQDKEILWDKFYKVVKNMNHYSSTYQDIRANKITEIAFLNGQIVKLGQEMNIATPYNCRAIKEFREKYPTLY</sequence>
<accession>A0ABV4P312</accession>
<reference evidence="3 4" key="1">
    <citation type="submission" date="2024-08" db="EMBL/GenBank/DDBJ databases">
        <authorList>
            <person name="Ishaq N."/>
        </authorList>
    </citation>
    <scope>NUCLEOTIDE SEQUENCE [LARGE SCALE GENOMIC DNA]</scope>
    <source>
        <strain evidence="3 4">DSM 18651</strain>
    </source>
</reference>
<dbReference type="InterPro" id="IPR051402">
    <property type="entry name" value="KPR-Related"/>
</dbReference>
<evidence type="ECO:0000313" key="3">
    <source>
        <dbReference type="EMBL" id="MFA0812712.1"/>
    </source>
</evidence>
<dbReference type="PANTHER" id="PTHR21708">
    <property type="entry name" value="PROBABLE 2-DEHYDROPANTOATE 2-REDUCTASE"/>
    <property type="match status" value="1"/>
</dbReference>
<evidence type="ECO:0000259" key="2">
    <source>
        <dbReference type="Pfam" id="PF08546"/>
    </source>
</evidence>
<evidence type="ECO:0000256" key="1">
    <source>
        <dbReference type="ARBA" id="ARBA00023002"/>
    </source>
</evidence>
<dbReference type="InterPro" id="IPR013328">
    <property type="entry name" value="6PGD_dom2"/>
</dbReference>
<dbReference type="Gene3D" id="1.10.1040.10">
    <property type="entry name" value="N-(1-d-carboxylethyl)-l-norvaline Dehydrogenase, domain 2"/>
    <property type="match status" value="1"/>
</dbReference>
<dbReference type="Pfam" id="PF08546">
    <property type="entry name" value="ApbA_C"/>
    <property type="match status" value="1"/>
</dbReference>
<organism evidence="3 4">
    <name type="scientific">Microbulbifer epialgicus</name>
    <dbReference type="NCBI Taxonomy" id="393907"/>
    <lineage>
        <taxon>Bacteria</taxon>
        <taxon>Pseudomonadati</taxon>
        <taxon>Pseudomonadota</taxon>
        <taxon>Gammaproteobacteria</taxon>
        <taxon>Cellvibrionales</taxon>
        <taxon>Microbulbiferaceae</taxon>
        <taxon>Microbulbifer</taxon>
    </lineage>
</organism>
<comment type="caution">
    <text evidence="3">The sequence shown here is derived from an EMBL/GenBank/DDBJ whole genome shotgun (WGS) entry which is preliminary data.</text>
</comment>
<keyword evidence="1" id="KW-0560">Oxidoreductase</keyword>
<name>A0ABV4P312_9GAMM</name>
<keyword evidence="4" id="KW-1185">Reference proteome</keyword>
<dbReference type="InterPro" id="IPR013752">
    <property type="entry name" value="KPA_reductase"/>
</dbReference>
<gene>
    <name evidence="3" type="ORF">ACCI49_17500</name>
</gene>